<dbReference type="SUPFAM" id="SSF50998">
    <property type="entry name" value="Quinoprotein alcohol dehydrogenase-like"/>
    <property type="match status" value="1"/>
</dbReference>
<gene>
    <name evidence="3" type="ORF">FKZ61_09800</name>
</gene>
<feature type="region of interest" description="Disordered" evidence="1">
    <location>
        <begin position="42"/>
        <end position="87"/>
    </location>
</feature>
<feature type="domain" description="SH3b" evidence="2">
    <location>
        <begin position="101"/>
        <end position="170"/>
    </location>
</feature>
<dbReference type="SMART" id="SM00287">
    <property type="entry name" value="SH3b"/>
    <property type="match status" value="2"/>
</dbReference>
<dbReference type="PROSITE" id="PS51781">
    <property type="entry name" value="SH3B"/>
    <property type="match status" value="1"/>
</dbReference>
<evidence type="ECO:0000256" key="1">
    <source>
        <dbReference type="SAM" id="MobiDB-lite"/>
    </source>
</evidence>
<organism evidence="3 4">
    <name type="scientific">Litorilinea aerophila</name>
    <dbReference type="NCBI Taxonomy" id="1204385"/>
    <lineage>
        <taxon>Bacteria</taxon>
        <taxon>Bacillati</taxon>
        <taxon>Chloroflexota</taxon>
        <taxon>Caldilineae</taxon>
        <taxon>Caldilineales</taxon>
        <taxon>Caldilineaceae</taxon>
        <taxon>Litorilinea</taxon>
    </lineage>
</organism>
<feature type="compositionally biased region" description="Pro residues" evidence="1">
    <location>
        <begin position="71"/>
        <end position="87"/>
    </location>
</feature>
<proteinExistence type="predicted"/>
<evidence type="ECO:0000259" key="2">
    <source>
        <dbReference type="PROSITE" id="PS51781"/>
    </source>
</evidence>
<dbReference type="Gene3D" id="2.30.30.40">
    <property type="entry name" value="SH3 Domains"/>
    <property type="match status" value="2"/>
</dbReference>
<dbReference type="InParanoid" id="A0A540VH51"/>
<accession>A0A540VH51</accession>
<reference evidence="3 4" key="1">
    <citation type="submission" date="2019-06" db="EMBL/GenBank/DDBJ databases">
        <title>Genome sequence of Litorilinea aerophila BAA-2444.</title>
        <authorList>
            <person name="Maclea K.S."/>
            <person name="Maurais E.G."/>
            <person name="Iannazzi L.C."/>
        </authorList>
    </citation>
    <scope>NUCLEOTIDE SEQUENCE [LARGE SCALE GENOMIC DNA]</scope>
    <source>
        <strain evidence="3 4">ATCC BAA-2444</strain>
    </source>
</reference>
<protein>
    <submittedName>
        <fullName evidence="3">SH3 domain-containing protein</fullName>
    </submittedName>
</protein>
<evidence type="ECO:0000313" key="4">
    <source>
        <dbReference type="Proteomes" id="UP000317371"/>
    </source>
</evidence>
<evidence type="ECO:0000313" key="3">
    <source>
        <dbReference type="EMBL" id="TQE96022.1"/>
    </source>
</evidence>
<dbReference type="EMBL" id="VIGC01000010">
    <property type="protein sequence ID" value="TQE96022.1"/>
    <property type="molecule type" value="Genomic_DNA"/>
</dbReference>
<dbReference type="Proteomes" id="UP000317371">
    <property type="component" value="Unassembled WGS sequence"/>
</dbReference>
<dbReference type="InterPro" id="IPR003646">
    <property type="entry name" value="SH3-like_bac-type"/>
</dbReference>
<sequence length="262" mass="27410">MKPTAQNPRASQILATFWRLRLLAVLSLMWLGPTLACGSFAPRPTPTPTLPPEVASTPTSPAEPPVTELPTPLPPAPATPPPGPTPTFTPTPVPGTALAAGQPARVSAPAGLNFRDAPSTSGGLLGQLGTGQLVQVLEGPVSADGFIWWRVDDGQGNVGWVAQGDGETEWLTPRIGEPQPVNRPPRVGDRVVVTTAQLSVRALPGTDGALLTRVNQGQEFTVLAGPQSANGYTWYQIRSDDGTVEGWAADGDGTTRWLSPLE</sequence>
<comment type="caution">
    <text evidence="3">The sequence shown here is derived from an EMBL/GenBank/DDBJ whole genome shotgun (WGS) entry which is preliminary data.</text>
</comment>
<dbReference type="RefSeq" id="WP_141609939.1">
    <property type="nucleotide sequence ID" value="NZ_VIGC02000010.1"/>
</dbReference>
<dbReference type="Pfam" id="PF08239">
    <property type="entry name" value="SH3_3"/>
    <property type="match status" value="2"/>
</dbReference>
<keyword evidence="4" id="KW-1185">Reference proteome</keyword>
<name>A0A540VH51_9CHLR</name>
<dbReference type="AlphaFoldDB" id="A0A540VH51"/>
<dbReference type="InterPro" id="IPR011047">
    <property type="entry name" value="Quinoprotein_ADH-like_sf"/>
</dbReference>
<dbReference type="OrthoDB" id="161145at2"/>